<dbReference type="PANTHER" id="PTHR43877">
    <property type="entry name" value="AMINOALKYLPHOSPHONATE N-ACETYLTRANSFERASE-RELATED-RELATED"/>
    <property type="match status" value="1"/>
</dbReference>
<evidence type="ECO:0000313" key="5">
    <source>
        <dbReference type="Proteomes" id="UP000029481"/>
    </source>
</evidence>
<protein>
    <submittedName>
        <fullName evidence="4">GCN5 family acetyltransferase</fullName>
    </submittedName>
</protein>
<keyword evidence="1 4" id="KW-0808">Transferase</keyword>
<evidence type="ECO:0000256" key="1">
    <source>
        <dbReference type="ARBA" id="ARBA00022679"/>
    </source>
</evidence>
<dbReference type="InterPro" id="IPR050832">
    <property type="entry name" value="Bact_Acetyltransf"/>
</dbReference>
<dbReference type="KEGG" id="cnt:JT31_20125"/>
<dbReference type="AlphaFoldDB" id="A0A089Q6E0"/>
<dbReference type="Proteomes" id="UP000029481">
    <property type="component" value="Chromosome"/>
</dbReference>
<dbReference type="InterPro" id="IPR000182">
    <property type="entry name" value="GNAT_dom"/>
</dbReference>
<evidence type="ECO:0000256" key="2">
    <source>
        <dbReference type="ARBA" id="ARBA00023315"/>
    </source>
</evidence>
<dbReference type="InterPro" id="IPR016181">
    <property type="entry name" value="Acyl_CoA_acyltransferase"/>
</dbReference>
<dbReference type="CDD" id="cd04301">
    <property type="entry name" value="NAT_SF"/>
    <property type="match status" value="1"/>
</dbReference>
<accession>A0A089Q6E0</accession>
<reference evidence="4 5" key="1">
    <citation type="submission" date="2014-09" db="EMBL/GenBank/DDBJ databases">
        <title>Cedecea neteri SSMD04 Genome Sequencing.</title>
        <authorList>
            <person name="Tan J.-Y."/>
        </authorList>
    </citation>
    <scope>NUCLEOTIDE SEQUENCE [LARGE SCALE GENOMIC DNA]</scope>
    <source>
        <strain evidence="4 5">SSMD04</strain>
    </source>
</reference>
<evidence type="ECO:0000313" key="4">
    <source>
        <dbReference type="EMBL" id="AIR06841.1"/>
    </source>
</evidence>
<keyword evidence="2" id="KW-0012">Acyltransferase</keyword>
<dbReference type="Gene3D" id="3.40.630.30">
    <property type="match status" value="1"/>
</dbReference>
<proteinExistence type="predicted"/>
<dbReference type="PROSITE" id="PS51186">
    <property type="entry name" value="GNAT"/>
    <property type="match status" value="1"/>
</dbReference>
<sequence>MFLIKGNHLILRLWQESDRPFLRTLYLHARRKAWPWLDSSAWQLEDFDSSTQDERIWVAEENGHRIGFASVWVQDNFLHNLFVSPESQGTGAGKALLEKVQSEFTGTGSLKCLAKNEHAIEFYRRNGWHIEAPGDGPDGEYYLLHYVLK</sequence>
<gene>
    <name evidence="4" type="ORF">JT31_20125</name>
</gene>
<dbReference type="Pfam" id="PF00583">
    <property type="entry name" value="Acetyltransf_1"/>
    <property type="match status" value="1"/>
</dbReference>
<dbReference type="GO" id="GO:0016747">
    <property type="term" value="F:acyltransferase activity, transferring groups other than amino-acyl groups"/>
    <property type="evidence" value="ECO:0007669"/>
    <property type="project" value="InterPro"/>
</dbReference>
<feature type="domain" description="N-acetyltransferase" evidence="3">
    <location>
        <begin position="9"/>
        <end position="149"/>
    </location>
</feature>
<keyword evidence="5" id="KW-1185">Reference proteome</keyword>
<dbReference type="EMBL" id="CP009451">
    <property type="protein sequence ID" value="AIR06841.1"/>
    <property type="molecule type" value="Genomic_DNA"/>
</dbReference>
<name>A0A089Q6E0_9ENTR</name>
<dbReference type="SUPFAM" id="SSF55729">
    <property type="entry name" value="Acyl-CoA N-acyltransferases (Nat)"/>
    <property type="match status" value="1"/>
</dbReference>
<dbReference type="PANTHER" id="PTHR43877:SF2">
    <property type="entry name" value="AMINOALKYLPHOSPHONATE N-ACETYLTRANSFERASE-RELATED"/>
    <property type="match status" value="1"/>
</dbReference>
<organism evidence="4 5">
    <name type="scientific">Cedecea neteri</name>
    <dbReference type="NCBI Taxonomy" id="158822"/>
    <lineage>
        <taxon>Bacteria</taxon>
        <taxon>Pseudomonadati</taxon>
        <taxon>Pseudomonadota</taxon>
        <taxon>Gammaproteobacteria</taxon>
        <taxon>Enterobacterales</taxon>
        <taxon>Enterobacteriaceae</taxon>
        <taxon>Cedecea</taxon>
    </lineage>
</organism>
<evidence type="ECO:0000259" key="3">
    <source>
        <dbReference type="PROSITE" id="PS51186"/>
    </source>
</evidence>